<dbReference type="EMBL" id="JAWDEY010000005">
    <property type="protein sequence ID" value="KAK6590597.1"/>
    <property type="molecule type" value="Genomic_DNA"/>
</dbReference>
<comment type="caution">
    <text evidence="2">The sequence shown here is derived from an EMBL/GenBank/DDBJ whole genome shotgun (WGS) entry which is preliminary data.</text>
</comment>
<feature type="region of interest" description="Disordered" evidence="1">
    <location>
        <begin position="283"/>
        <end position="302"/>
    </location>
</feature>
<dbReference type="Proteomes" id="UP001311799">
    <property type="component" value="Unassembled WGS sequence"/>
</dbReference>
<sequence length="789" mass="89366">MYQIDPYSPGYIPRNSNYNGNSNRIDGEWLRMNDRYEHNNNEYNGYEAEFENEDEGNEIIESEFIDTNDEGKEDIICCPMEMLHNRRHLKNYRQENKSNLRKSDLRRIPKFRNPWMFHNECNSKIPKDSPLTFEEAQVIREIWQDTRAQYSPSDGEIEKEYLFEEEYDDDNAEKRRMSIIEKGASLVRYSRHYELPTISTIIKSSNPEQFRSRSFSPFIRDVREERWSRTGGYVRGSNNRYHYGRNEYNNTRDGEYTDTNNEYIVNSSEIQEIDINGQCRTNRGQARGSQYRNSSLLSPLQEKNAEYREDGMDQRKVNNENEDNMLINGDGITLNVPTFSDINYLGTHRSTVQGINSEFSHLATNNSGVNSRRATSPELISSSKSTSRGPPPKIGVLEPMETTEGLISPVNQNRSPILSTPRIGVATPRSRYSRVPSNHNYTDNIPVVSPSAKQTVVFHMLPDADNNNSKATIFANPDTNNVVTELHITPGVDINVISTPTGPAIEYEISGGRNAKAHINFSSNPNTDKLMKSGEIPKINLPENGNSDDVESKGTINYNQVSGRRNKGHGNLSLSPNGRRVSTFEEELDSDIKKTNNQRGGFGGLGSATNNNGRAPNSYNNINQTIKQHSSRSTVESQVGQSNYRIDDININDSMSNTKLIANNNDGVAIDNINVEITGNEKNKYEKHQINDGTLLNESVGLNGIEYNNNIEDGCDEQKNDTSNPDVEYNIVTKSHPNPFVPIRKIQQKRSGFTGCIINTLTCTRADTVELKTFRALNPVEVVHRTSDF</sequence>
<feature type="compositionally biased region" description="Polar residues" evidence="1">
    <location>
        <begin position="364"/>
        <end position="388"/>
    </location>
</feature>
<protein>
    <submittedName>
        <fullName evidence="2">Uncharacterized protein</fullName>
    </submittedName>
</protein>
<evidence type="ECO:0000313" key="3">
    <source>
        <dbReference type="Proteomes" id="UP001311799"/>
    </source>
</evidence>
<evidence type="ECO:0000313" key="2">
    <source>
        <dbReference type="EMBL" id="KAK6590597.1"/>
    </source>
</evidence>
<accession>A0AAV9Y171</accession>
<feature type="region of interest" description="Disordered" evidence="1">
    <location>
        <begin position="364"/>
        <end position="393"/>
    </location>
</feature>
<proteinExistence type="predicted"/>
<feature type="compositionally biased region" description="Polar residues" evidence="1">
    <location>
        <begin position="283"/>
        <end position="298"/>
    </location>
</feature>
<feature type="region of interest" description="Disordered" evidence="1">
    <location>
        <begin position="594"/>
        <end position="614"/>
    </location>
</feature>
<gene>
    <name evidence="2" type="ORF">RS030_142194</name>
</gene>
<reference evidence="2 3" key="1">
    <citation type="submission" date="2023-10" db="EMBL/GenBank/DDBJ databases">
        <title>Comparative genomics analysis reveals potential genetic determinants of host preference in Cryptosporidium xiaoi.</title>
        <authorList>
            <person name="Xiao L."/>
            <person name="Li J."/>
        </authorList>
    </citation>
    <scope>NUCLEOTIDE SEQUENCE [LARGE SCALE GENOMIC DNA]</scope>
    <source>
        <strain evidence="2 3">52996</strain>
    </source>
</reference>
<dbReference type="AlphaFoldDB" id="A0AAV9Y171"/>
<evidence type="ECO:0000256" key="1">
    <source>
        <dbReference type="SAM" id="MobiDB-lite"/>
    </source>
</evidence>
<name>A0AAV9Y171_9CRYT</name>
<organism evidence="2 3">
    <name type="scientific">Cryptosporidium xiaoi</name>
    <dbReference type="NCBI Taxonomy" id="659607"/>
    <lineage>
        <taxon>Eukaryota</taxon>
        <taxon>Sar</taxon>
        <taxon>Alveolata</taxon>
        <taxon>Apicomplexa</taxon>
        <taxon>Conoidasida</taxon>
        <taxon>Coccidia</taxon>
        <taxon>Eucoccidiorida</taxon>
        <taxon>Eimeriorina</taxon>
        <taxon>Cryptosporidiidae</taxon>
        <taxon>Cryptosporidium</taxon>
    </lineage>
</organism>
<keyword evidence="3" id="KW-1185">Reference proteome</keyword>